<dbReference type="Pfam" id="PF17802">
    <property type="entry name" value="SpaA"/>
    <property type="match status" value="1"/>
</dbReference>
<keyword evidence="6" id="KW-0812">Transmembrane</keyword>
<dbReference type="PROSITE" id="PS50847">
    <property type="entry name" value="GRAM_POS_ANCHORING"/>
    <property type="match status" value="1"/>
</dbReference>
<evidence type="ECO:0000256" key="2">
    <source>
        <dbReference type="ARBA" id="ARBA00022525"/>
    </source>
</evidence>
<evidence type="ECO:0000256" key="7">
    <source>
        <dbReference type="SAM" id="SignalP"/>
    </source>
</evidence>
<keyword evidence="2" id="KW-0964">Secreted</keyword>
<dbReference type="InterPro" id="IPR032364">
    <property type="entry name" value="GramPos_pilinD1_N"/>
</dbReference>
<dbReference type="EMBL" id="CP070228">
    <property type="protein sequence ID" value="QRV01913.1"/>
    <property type="molecule type" value="Genomic_DNA"/>
</dbReference>
<protein>
    <submittedName>
        <fullName evidence="9">SpaH/EbpB family LPXTG-anchored major pilin</fullName>
    </submittedName>
</protein>
<evidence type="ECO:0000313" key="9">
    <source>
        <dbReference type="EMBL" id="QRV01913.1"/>
    </source>
</evidence>
<evidence type="ECO:0000259" key="8">
    <source>
        <dbReference type="PROSITE" id="PS50847"/>
    </source>
</evidence>
<reference evidence="9 10" key="1">
    <citation type="submission" date="2021-02" db="EMBL/GenBank/DDBJ databases">
        <title>Complete Genome Sequence of Arcanobacterium phocisimile strain DSM 26142T from a harbour seal.</title>
        <authorList>
            <person name="Borowiak M."/>
            <person name="Alssahen M."/>
            <person name="Malorny B."/>
            <person name="Laemmler C."/>
            <person name="Siebert U."/>
            <person name="Ploetz M."/>
            <person name="Abdulmawjood A."/>
        </authorList>
    </citation>
    <scope>NUCLEOTIDE SEQUENCE [LARGE SCALE GENOMIC DNA]</scope>
    <source>
        <strain evidence="9 10">DSM 26142</strain>
    </source>
</reference>
<dbReference type="Proteomes" id="UP000602653">
    <property type="component" value="Chromosome"/>
</dbReference>
<evidence type="ECO:0000256" key="4">
    <source>
        <dbReference type="ARBA" id="ARBA00023088"/>
    </source>
</evidence>
<organism evidence="9 10">
    <name type="scientific">Arcanobacterium phocisimile</name>
    <dbReference type="NCBI Taxonomy" id="1302235"/>
    <lineage>
        <taxon>Bacteria</taxon>
        <taxon>Bacillati</taxon>
        <taxon>Actinomycetota</taxon>
        <taxon>Actinomycetes</taxon>
        <taxon>Actinomycetales</taxon>
        <taxon>Actinomycetaceae</taxon>
        <taxon>Arcanobacterium</taxon>
    </lineage>
</organism>
<feature type="signal peptide" evidence="7">
    <location>
        <begin position="1"/>
        <end position="25"/>
    </location>
</feature>
<feature type="compositionally biased region" description="Pro residues" evidence="5">
    <location>
        <begin position="346"/>
        <end position="376"/>
    </location>
</feature>
<dbReference type="RefSeq" id="WP_204424028.1">
    <property type="nucleotide sequence ID" value="NZ_CP070228.1"/>
</dbReference>
<keyword evidence="3 7" id="KW-0732">Signal</keyword>
<evidence type="ECO:0000256" key="6">
    <source>
        <dbReference type="SAM" id="Phobius"/>
    </source>
</evidence>
<dbReference type="InterPro" id="IPR048052">
    <property type="entry name" value="FM1-like"/>
</dbReference>
<dbReference type="NCBIfam" id="NF033902">
    <property type="entry name" value="iso_D2_wall_anc"/>
    <property type="match status" value="1"/>
</dbReference>
<evidence type="ECO:0000256" key="1">
    <source>
        <dbReference type="ARBA" id="ARBA00022512"/>
    </source>
</evidence>
<feature type="domain" description="Gram-positive cocci surface proteins LPxTG" evidence="8">
    <location>
        <begin position="496"/>
        <end position="530"/>
    </location>
</feature>
<proteinExistence type="predicted"/>
<feature type="region of interest" description="Disordered" evidence="5">
    <location>
        <begin position="338"/>
        <end position="380"/>
    </location>
</feature>
<evidence type="ECO:0000256" key="3">
    <source>
        <dbReference type="ARBA" id="ARBA00022729"/>
    </source>
</evidence>
<keyword evidence="6" id="KW-0472">Membrane</keyword>
<dbReference type="Pfam" id="PF16555">
    <property type="entry name" value="GramPos_pilinD1"/>
    <property type="match status" value="1"/>
</dbReference>
<accession>A0ABX7IJ91</accession>
<sequence>MSNTLRTKRLGAFLALITAFAIAFATLVVPAAFAQSAADVEVGNINENQKGSLTVHKYVAPTFAGKADGTEQLNAPQEAERKISGAQFSVTKVDLDLTKAANWSELEGLKVVGDNVQKADGSRLDTATTLTQTTDAGVTKFNELAVGVYLVREIDPLPAGVTKAVEPFFVTIPYANPSAPNAQDGWLYDLHVYPKNEVTKKLDKVAGDNTNTTKLGTDIDWKLTVPVPAVNNAITKFEVTDTLQEGTVVSQQNDAVVTLDGDRLTAGQDLTGPHHYKVSGQGTKNFKIEFTNAGLNKLNAKKGKNLNIQFFATVNSLEANKVINNNFNVAYEVSSKPFNPGEPLDPQTPPGSDPNYPQDPTPPPTIPPFTPDPGATPPTAYFGDYKLHKVSTEGKVNLKDAKFSVFKTLEDANADREPVLTDQTSNDAGIVDIQDLYRGKDAAARKSYWVKETSAPAGFKLNSEPFEIIITQDTGGQGGDREVPNEPYGPGDLPNLPLTGAAGKVLLTMAGAAIVLIAFGTVIVTRRRKA</sequence>
<evidence type="ECO:0000256" key="5">
    <source>
        <dbReference type="SAM" id="MobiDB-lite"/>
    </source>
</evidence>
<keyword evidence="1" id="KW-0134">Cell wall</keyword>
<name>A0ABX7IJ91_9ACTO</name>
<keyword evidence="4" id="KW-0572">Peptidoglycan-anchor</keyword>
<keyword evidence="6" id="KW-1133">Transmembrane helix</keyword>
<dbReference type="NCBIfam" id="TIGR04226">
    <property type="entry name" value="RrgB_K2N_iso_D2"/>
    <property type="match status" value="1"/>
</dbReference>
<dbReference type="InterPro" id="IPR026466">
    <property type="entry name" value="Fim_isopep_form_D2_dom"/>
</dbReference>
<keyword evidence="10" id="KW-1185">Reference proteome</keyword>
<feature type="chain" id="PRO_5046837836" evidence="7">
    <location>
        <begin position="26"/>
        <end position="530"/>
    </location>
</feature>
<feature type="transmembrane region" description="Helical" evidence="6">
    <location>
        <begin position="505"/>
        <end position="524"/>
    </location>
</feature>
<dbReference type="Gene3D" id="2.60.40.10">
    <property type="entry name" value="Immunoglobulins"/>
    <property type="match status" value="2"/>
</dbReference>
<dbReference type="Gene3D" id="2.60.40.740">
    <property type="match status" value="1"/>
</dbReference>
<dbReference type="InterPro" id="IPR013783">
    <property type="entry name" value="Ig-like_fold"/>
</dbReference>
<dbReference type="InterPro" id="IPR041033">
    <property type="entry name" value="SpaA_PFL_dom_1"/>
</dbReference>
<dbReference type="InterPro" id="IPR019931">
    <property type="entry name" value="LPXTG_anchor"/>
</dbReference>
<evidence type="ECO:0000313" key="10">
    <source>
        <dbReference type="Proteomes" id="UP000602653"/>
    </source>
</evidence>
<dbReference type="NCBIfam" id="TIGR01167">
    <property type="entry name" value="LPXTG_anchor"/>
    <property type="match status" value="1"/>
</dbReference>
<gene>
    <name evidence="9" type="ORF">JTE88_07485</name>
</gene>